<gene>
    <name evidence="2" type="ORF">IRJ18_11690</name>
</gene>
<dbReference type="InterPro" id="IPR024775">
    <property type="entry name" value="DinB-like"/>
</dbReference>
<feature type="domain" description="DinB-like" evidence="1">
    <location>
        <begin position="10"/>
        <end position="140"/>
    </location>
</feature>
<dbReference type="Pfam" id="PF12867">
    <property type="entry name" value="DinB_2"/>
    <property type="match status" value="1"/>
</dbReference>
<keyword evidence="3" id="KW-1185">Reference proteome</keyword>
<evidence type="ECO:0000313" key="2">
    <source>
        <dbReference type="EMBL" id="MBE9667025.1"/>
    </source>
</evidence>
<dbReference type="InterPro" id="IPR034660">
    <property type="entry name" value="DinB/YfiT-like"/>
</dbReference>
<organism evidence="2 3">
    <name type="scientific">Mucilaginibacter boryungensis</name>
    <dbReference type="NCBI Taxonomy" id="768480"/>
    <lineage>
        <taxon>Bacteria</taxon>
        <taxon>Pseudomonadati</taxon>
        <taxon>Bacteroidota</taxon>
        <taxon>Sphingobacteriia</taxon>
        <taxon>Sphingobacteriales</taxon>
        <taxon>Sphingobacteriaceae</taxon>
        <taxon>Mucilaginibacter</taxon>
    </lineage>
</organism>
<dbReference type="Gene3D" id="1.20.120.450">
    <property type="entry name" value="dinb family like domain"/>
    <property type="match status" value="1"/>
</dbReference>
<dbReference type="Proteomes" id="UP000632774">
    <property type="component" value="Unassembled WGS sequence"/>
</dbReference>
<dbReference type="EMBL" id="JADFFM010000001">
    <property type="protein sequence ID" value="MBE9667025.1"/>
    <property type="molecule type" value="Genomic_DNA"/>
</dbReference>
<proteinExistence type="predicted"/>
<dbReference type="SUPFAM" id="SSF109854">
    <property type="entry name" value="DinB/YfiT-like putative metalloenzymes"/>
    <property type="match status" value="1"/>
</dbReference>
<name>A0ABR9XIH9_9SPHI</name>
<reference evidence="2 3" key="1">
    <citation type="submission" date="2020-10" db="EMBL/GenBank/DDBJ databases">
        <title>Mucilaginibacter mali sp. nov., isolated from rhizosphere soil of apple orchard.</title>
        <authorList>
            <person name="Lee J.-S."/>
            <person name="Kim H.S."/>
            <person name="Kim J.-S."/>
        </authorList>
    </citation>
    <scope>NUCLEOTIDE SEQUENCE [LARGE SCALE GENOMIC DNA]</scope>
    <source>
        <strain evidence="2 3">KCTC 23157</strain>
    </source>
</reference>
<sequence>MIPVLITVDDFMKRIKDQQVNWEVKPGPDKWSAKEIMGHLCDSAQINLQRFIRCTYEEGFKLVYFQNEWVEVQKYQQADTNDILLLWQLLNRQIQRVLDNYPVDRWEIQCDNNRDSVSLNTVEFLANDYVAHMRHHLNQVWK</sequence>
<dbReference type="RefSeq" id="WP_194106381.1">
    <property type="nucleotide sequence ID" value="NZ_JADFFM010000001.1"/>
</dbReference>
<comment type="caution">
    <text evidence="2">The sequence shown here is derived from an EMBL/GenBank/DDBJ whole genome shotgun (WGS) entry which is preliminary data.</text>
</comment>
<accession>A0ABR9XIH9</accession>
<protein>
    <submittedName>
        <fullName evidence="2">DinB family protein</fullName>
    </submittedName>
</protein>
<evidence type="ECO:0000313" key="3">
    <source>
        <dbReference type="Proteomes" id="UP000632774"/>
    </source>
</evidence>
<evidence type="ECO:0000259" key="1">
    <source>
        <dbReference type="Pfam" id="PF12867"/>
    </source>
</evidence>